<evidence type="ECO:0000256" key="3">
    <source>
        <dbReference type="ARBA" id="ARBA00022578"/>
    </source>
</evidence>
<accession>E6SLX3</accession>
<name>E6SLX3_THEM7</name>
<proteinExistence type="inferred from homology"/>
<dbReference type="Proteomes" id="UP000008915">
    <property type="component" value="Chromosome"/>
</dbReference>
<keyword evidence="5" id="KW-0233">DNA recombination</keyword>
<keyword evidence="7" id="KW-1185">Reference proteome</keyword>
<evidence type="ECO:0000256" key="1">
    <source>
        <dbReference type="ARBA" id="ARBA00002190"/>
    </source>
</evidence>
<keyword evidence="3" id="KW-0815">Transposition</keyword>
<organism evidence="6 7">
    <name type="scientific">Thermaerobacter marianensis (strain ATCC 700841 / DSM 12885 / JCM 10246 / 7p75a)</name>
    <dbReference type="NCBI Taxonomy" id="644966"/>
    <lineage>
        <taxon>Bacteria</taxon>
        <taxon>Bacillati</taxon>
        <taxon>Bacillota</taxon>
        <taxon>Clostridia</taxon>
        <taxon>Eubacteriales</taxon>
        <taxon>Clostridiales Family XVII. Incertae Sedis</taxon>
        <taxon>Thermaerobacter</taxon>
    </lineage>
</organism>
<dbReference type="GO" id="GO:0006313">
    <property type="term" value="P:DNA transposition"/>
    <property type="evidence" value="ECO:0007669"/>
    <property type="project" value="InterPro"/>
</dbReference>
<dbReference type="AlphaFoldDB" id="E6SLX3"/>
<gene>
    <name evidence="6" type="ordered locus">Tmar_1309</name>
</gene>
<reference evidence="6 7" key="1">
    <citation type="journal article" date="2010" name="Stand. Genomic Sci.">
        <title>Complete genome sequence of Thermaerobacter marianensis type strain (7p75a).</title>
        <authorList>
            <person name="Han C."/>
            <person name="Gu W."/>
            <person name="Zhang X."/>
            <person name="Lapidus A."/>
            <person name="Nolan M."/>
            <person name="Copeland A."/>
            <person name="Lucas S."/>
            <person name="Del Rio T.G."/>
            <person name="Tice H."/>
            <person name="Cheng J.F."/>
            <person name="Tapia R."/>
            <person name="Goodwin L."/>
            <person name="Pitluck S."/>
            <person name="Pagani I."/>
            <person name="Ivanova N."/>
            <person name="Mavromatis K."/>
            <person name="Mikhailova N."/>
            <person name="Pati A."/>
            <person name="Chen A."/>
            <person name="Palaniappan K."/>
            <person name="Land M."/>
            <person name="Hauser L."/>
            <person name="Chang Y.J."/>
            <person name="Jeffries C.D."/>
            <person name="Schneider S."/>
            <person name="Rohde M."/>
            <person name="Goker M."/>
            <person name="Pukall R."/>
            <person name="Woyke T."/>
            <person name="Bristow J."/>
            <person name="Eisen J.A."/>
            <person name="Markowitz V."/>
            <person name="Hugenholtz P."/>
            <person name="Kyrpides N.C."/>
            <person name="Klenk H.P."/>
            <person name="Detter J.C."/>
        </authorList>
    </citation>
    <scope>NUCLEOTIDE SEQUENCE [LARGE SCALE GENOMIC DNA]</scope>
    <source>
        <strain evidence="7">ATCC 700841 / DSM 12885 / JCM 10246 / 7p75a</strain>
    </source>
</reference>
<evidence type="ECO:0000256" key="2">
    <source>
        <dbReference type="ARBA" id="ARBA00010961"/>
    </source>
</evidence>
<dbReference type="GO" id="GO:0004803">
    <property type="term" value="F:transposase activity"/>
    <property type="evidence" value="ECO:0007669"/>
    <property type="project" value="InterPro"/>
</dbReference>
<dbReference type="KEGG" id="tmr:Tmar_1309"/>
<dbReference type="InterPro" id="IPR001207">
    <property type="entry name" value="Transposase_mutator"/>
</dbReference>
<dbReference type="GO" id="GO:0003677">
    <property type="term" value="F:DNA binding"/>
    <property type="evidence" value="ECO:0007669"/>
    <property type="project" value="UniProtKB-KW"/>
</dbReference>
<reference evidence="7" key="2">
    <citation type="journal article" date="2010" name="Stand. Genomic Sci.">
        <title>Complete genome sequence of Thermaerobacter marianensis type strain (7p75aT).</title>
        <authorList>
            <person name="Han C."/>
            <person name="Gu W."/>
            <person name="Zhang X."/>
            <person name="Lapidus A."/>
            <person name="Nolan M."/>
            <person name="Copeland A."/>
            <person name="Lucas S."/>
            <person name="Glavina Del Rio T."/>
            <person name="Tice H."/>
            <person name="Cheng J."/>
            <person name="Tapia R."/>
            <person name="Goodwin L."/>
            <person name="Pitluck S."/>
            <person name="Pagani I."/>
            <person name="Ivanova N."/>
            <person name="Mavromatis K."/>
            <person name="Mikhailova N."/>
            <person name="Pati A."/>
            <person name="Chen A."/>
            <person name="Palaniappan K."/>
            <person name="Land M."/>
            <person name="Hauser L."/>
            <person name="Chang Y."/>
            <person name="Jeffries C."/>
            <person name="Schneider S."/>
            <person name="Rohde M."/>
            <person name="Goker M."/>
            <person name="Pukall R."/>
            <person name="Woyke T."/>
            <person name="Bristow J."/>
            <person name="Eisen J."/>
            <person name="Markowitz V."/>
            <person name="Hugenholtz P."/>
            <person name="Kyrpides N."/>
            <person name="Klenk H."/>
            <person name="Detter J."/>
        </authorList>
    </citation>
    <scope>NUCLEOTIDE SEQUENCE [LARGE SCALE GENOMIC DNA]</scope>
    <source>
        <strain evidence="7">ATCC 700841 / DSM 12885 / JCM 10246 / 7p75a</strain>
    </source>
</reference>
<dbReference type="Pfam" id="PF00872">
    <property type="entry name" value="Transposase_mut"/>
    <property type="match status" value="1"/>
</dbReference>
<protein>
    <submittedName>
        <fullName evidence="6">Transposase mutator type</fullName>
    </submittedName>
</protein>
<dbReference type="STRING" id="644966.Tmar_1309"/>
<evidence type="ECO:0000313" key="7">
    <source>
        <dbReference type="Proteomes" id="UP000008915"/>
    </source>
</evidence>
<sequence>MTADFRMALLEFLRKYRKYTASLSAIPCAKACAGSCRSSTQPDAATARQRVQQVADDVGTRDPRVAALLHEAEDDVLAYMAFPAEHWRRTHSIP</sequence>
<evidence type="ECO:0000256" key="5">
    <source>
        <dbReference type="ARBA" id="ARBA00023172"/>
    </source>
</evidence>
<dbReference type="HOGENOM" id="CLU_2385169_0_0_9"/>
<keyword evidence="4" id="KW-0238">DNA-binding</keyword>
<dbReference type="EMBL" id="CP002344">
    <property type="protein sequence ID" value="ADU51422.1"/>
    <property type="molecule type" value="Genomic_DNA"/>
</dbReference>
<comment type="function">
    <text evidence="1">Required for the transposition of the insertion element.</text>
</comment>
<evidence type="ECO:0000313" key="6">
    <source>
        <dbReference type="EMBL" id="ADU51422.1"/>
    </source>
</evidence>
<evidence type="ECO:0000256" key="4">
    <source>
        <dbReference type="ARBA" id="ARBA00023125"/>
    </source>
</evidence>
<dbReference type="eggNOG" id="COG3328">
    <property type="taxonomic scope" value="Bacteria"/>
</dbReference>
<comment type="similarity">
    <text evidence="2">Belongs to the transposase mutator family.</text>
</comment>